<dbReference type="AlphaFoldDB" id="A0A2T1DST4"/>
<comment type="caution">
    <text evidence="3">The sequence shown here is derived from an EMBL/GenBank/DDBJ whole genome shotgun (WGS) entry which is preliminary data.</text>
</comment>
<dbReference type="RefSeq" id="WP_106260977.1">
    <property type="nucleotide sequence ID" value="NZ_CAWNSW010000141.1"/>
</dbReference>
<name>A0A2T1DST4_9CYAN</name>
<dbReference type="OrthoDB" id="494800at2"/>
<keyword evidence="2" id="KW-1133">Transmembrane helix</keyword>
<evidence type="ECO:0000256" key="1">
    <source>
        <dbReference type="SAM" id="MobiDB-lite"/>
    </source>
</evidence>
<feature type="transmembrane region" description="Helical" evidence="2">
    <location>
        <begin position="156"/>
        <end position="177"/>
    </location>
</feature>
<keyword evidence="2" id="KW-0812">Transmembrane</keyword>
<keyword evidence="2" id="KW-0472">Membrane</keyword>
<organism evidence="3 4">
    <name type="scientific">Stenomitos frigidus ULC18</name>
    <dbReference type="NCBI Taxonomy" id="2107698"/>
    <lineage>
        <taxon>Bacteria</taxon>
        <taxon>Bacillati</taxon>
        <taxon>Cyanobacteriota</taxon>
        <taxon>Cyanophyceae</taxon>
        <taxon>Leptolyngbyales</taxon>
        <taxon>Leptolyngbyaceae</taxon>
        <taxon>Stenomitos</taxon>
    </lineage>
</organism>
<evidence type="ECO:0000313" key="4">
    <source>
        <dbReference type="Proteomes" id="UP000239576"/>
    </source>
</evidence>
<evidence type="ECO:0000256" key="2">
    <source>
        <dbReference type="SAM" id="Phobius"/>
    </source>
</evidence>
<dbReference type="Proteomes" id="UP000239576">
    <property type="component" value="Unassembled WGS sequence"/>
</dbReference>
<accession>A0A2T1DST4</accession>
<keyword evidence="4" id="KW-1185">Reference proteome</keyword>
<feature type="region of interest" description="Disordered" evidence="1">
    <location>
        <begin position="286"/>
        <end position="312"/>
    </location>
</feature>
<sequence>MTSTVNDIVKQANQGSVAAIIQVLNEKLADSGVRTRAIFADNVLQILCEAATAEQLEPSELIRQIRQTLEAISPRNIRRVNINSRIVREQQLLWLDEISRDPESQLLWSQEITLNKPNIFRHILNEWQQNVPLPKSNLPTRSAGQQRERHQFWRGLVGGASASLLLLLGGWALYSWLGAPKTETAVKPAPSATPQASSPPQPTQPQTAVSTLQPTTKQDPFPIAVRIAEQASQAGLTAQSQAQWLELAARWQRASDLMAEVTAEDSRYATAQDRVAAYRKNKELALAKANQHTAPSPVESAPPLTDSTPTPP</sequence>
<reference evidence="3 4" key="2">
    <citation type="submission" date="2018-03" db="EMBL/GenBank/DDBJ databases">
        <title>The ancient ancestry and fast evolution of plastids.</title>
        <authorList>
            <person name="Moore K.R."/>
            <person name="Magnabosco C."/>
            <person name="Momper L."/>
            <person name="Gold D.A."/>
            <person name="Bosak T."/>
            <person name="Fournier G.P."/>
        </authorList>
    </citation>
    <scope>NUCLEOTIDE SEQUENCE [LARGE SCALE GENOMIC DNA]</scope>
    <source>
        <strain evidence="3 4">ULC18</strain>
    </source>
</reference>
<evidence type="ECO:0000313" key="3">
    <source>
        <dbReference type="EMBL" id="PSB23563.1"/>
    </source>
</evidence>
<feature type="region of interest" description="Disordered" evidence="1">
    <location>
        <begin position="184"/>
        <end position="214"/>
    </location>
</feature>
<proteinExistence type="predicted"/>
<protein>
    <submittedName>
        <fullName evidence="3">Uncharacterized protein</fullName>
    </submittedName>
</protein>
<dbReference type="EMBL" id="PVWK01000160">
    <property type="protein sequence ID" value="PSB23563.1"/>
    <property type="molecule type" value="Genomic_DNA"/>
</dbReference>
<reference evidence="4" key="1">
    <citation type="submission" date="2018-02" db="EMBL/GenBank/DDBJ databases">
        <authorList>
            <person name="Moore K."/>
            <person name="Momper L."/>
        </authorList>
    </citation>
    <scope>NUCLEOTIDE SEQUENCE [LARGE SCALE GENOMIC DNA]</scope>
    <source>
        <strain evidence="4">ULC18</strain>
    </source>
</reference>
<gene>
    <name evidence="3" type="ORF">C7B82_30220</name>
</gene>